<evidence type="ECO:0000256" key="2">
    <source>
        <dbReference type="ARBA" id="ARBA00004429"/>
    </source>
</evidence>
<evidence type="ECO:0000256" key="10">
    <source>
        <dbReference type="ARBA" id="ARBA00022840"/>
    </source>
</evidence>
<evidence type="ECO:0000256" key="12">
    <source>
        <dbReference type="ARBA" id="ARBA00023012"/>
    </source>
</evidence>
<dbReference type="InterPro" id="IPR008207">
    <property type="entry name" value="Sig_transdc_His_kin_Hpt_dom"/>
</dbReference>
<evidence type="ECO:0000259" key="20">
    <source>
        <dbReference type="PROSITE" id="PS50894"/>
    </source>
</evidence>
<keyword evidence="7" id="KW-0808">Transferase</keyword>
<dbReference type="InterPro" id="IPR011006">
    <property type="entry name" value="CheY-like_superfamily"/>
</dbReference>
<feature type="modified residue" description="4-aspartylphosphate" evidence="15">
    <location>
        <position position="643"/>
    </location>
</feature>
<dbReference type="InterPro" id="IPR001789">
    <property type="entry name" value="Sig_transdc_resp-reg_receiver"/>
</dbReference>
<keyword evidence="4" id="KW-1003">Cell membrane</keyword>
<evidence type="ECO:0000256" key="5">
    <source>
        <dbReference type="ARBA" id="ARBA00022519"/>
    </source>
</evidence>
<dbReference type="SUPFAM" id="SSF52172">
    <property type="entry name" value="CheY-like"/>
    <property type="match status" value="1"/>
</dbReference>
<evidence type="ECO:0000313" key="21">
    <source>
        <dbReference type="EMBL" id="AXA24721.1"/>
    </source>
</evidence>
<evidence type="ECO:0000256" key="13">
    <source>
        <dbReference type="ARBA" id="ARBA00023136"/>
    </source>
</evidence>
<feature type="domain" description="Histidine kinase" evidence="18">
    <location>
        <begin position="342"/>
        <end position="566"/>
    </location>
</feature>
<dbReference type="FunFam" id="3.30.565.10:FF:000010">
    <property type="entry name" value="Sensor histidine kinase RcsC"/>
    <property type="match status" value="1"/>
</dbReference>
<dbReference type="InterPro" id="IPR005467">
    <property type="entry name" value="His_kinase_dom"/>
</dbReference>
<dbReference type="Proteomes" id="UP000251617">
    <property type="component" value="Chromosome"/>
</dbReference>
<dbReference type="InterPro" id="IPR036641">
    <property type="entry name" value="HPT_dom_sf"/>
</dbReference>
<dbReference type="Gene3D" id="3.40.190.10">
    <property type="entry name" value="Periplasmic binding protein-like II"/>
    <property type="match status" value="2"/>
</dbReference>
<dbReference type="SUPFAM" id="SSF55874">
    <property type="entry name" value="ATPase domain of HSP90 chaperone/DNA topoisomerase II/histidine kinase"/>
    <property type="match status" value="1"/>
</dbReference>
<comment type="catalytic activity">
    <reaction evidence="1">
        <text>ATP + protein L-histidine = ADP + protein N-phospho-L-histidine.</text>
        <dbReference type="EC" id="2.7.13.3"/>
    </reaction>
</comment>
<keyword evidence="13 17" id="KW-0472">Membrane</keyword>
<evidence type="ECO:0000256" key="4">
    <source>
        <dbReference type="ARBA" id="ARBA00022475"/>
    </source>
</evidence>
<dbReference type="GO" id="GO:0000155">
    <property type="term" value="F:phosphorelay sensor kinase activity"/>
    <property type="evidence" value="ECO:0007669"/>
    <property type="project" value="InterPro"/>
</dbReference>
<evidence type="ECO:0000256" key="16">
    <source>
        <dbReference type="SAM" id="Coils"/>
    </source>
</evidence>
<dbReference type="SUPFAM" id="SSF47384">
    <property type="entry name" value="Homodimeric domain of signal transducing histidine kinase"/>
    <property type="match status" value="1"/>
</dbReference>
<dbReference type="InterPro" id="IPR004358">
    <property type="entry name" value="Sig_transdc_His_kin-like_C"/>
</dbReference>
<organism evidence="21 22">
    <name type="scientific">Pseudomonas putida</name>
    <name type="common">Arthrobacter siderocapsulatus</name>
    <dbReference type="NCBI Taxonomy" id="303"/>
    <lineage>
        <taxon>Bacteria</taxon>
        <taxon>Pseudomonadati</taxon>
        <taxon>Pseudomonadota</taxon>
        <taxon>Gammaproteobacteria</taxon>
        <taxon>Pseudomonadales</taxon>
        <taxon>Pseudomonadaceae</taxon>
        <taxon>Pseudomonas</taxon>
    </lineage>
</organism>
<dbReference type="SUPFAM" id="SSF53850">
    <property type="entry name" value="Periplasmic binding protein-like II"/>
    <property type="match status" value="1"/>
</dbReference>
<dbReference type="Gene3D" id="3.40.50.2300">
    <property type="match status" value="1"/>
</dbReference>
<protein>
    <recommendedName>
        <fullName evidence="3">histidine kinase</fullName>
        <ecNumber evidence="3">2.7.13.3</ecNumber>
    </recommendedName>
</protein>
<dbReference type="SMART" id="SM00062">
    <property type="entry name" value="PBPb"/>
    <property type="match status" value="1"/>
</dbReference>
<dbReference type="Pfam" id="PF00497">
    <property type="entry name" value="SBP_bac_3"/>
    <property type="match status" value="1"/>
</dbReference>
<dbReference type="InterPro" id="IPR036097">
    <property type="entry name" value="HisK_dim/P_sf"/>
</dbReference>
<feature type="coiled-coil region" evidence="16">
    <location>
        <begin position="727"/>
        <end position="754"/>
    </location>
</feature>
<comment type="subcellular location">
    <subcellularLocation>
        <location evidence="2">Cell inner membrane</location>
        <topology evidence="2">Multi-pass membrane protein</topology>
    </subcellularLocation>
</comment>
<evidence type="ECO:0000259" key="18">
    <source>
        <dbReference type="PROSITE" id="PS50109"/>
    </source>
</evidence>
<evidence type="ECO:0000256" key="8">
    <source>
        <dbReference type="ARBA" id="ARBA00022692"/>
    </source>
</evidence>
<dbReference type="PANTHER" id="PTHR43047:SF64">
    <property type="entry name" value="HISTIDINE KINASE CONTAINING CHEY-HOMOLOGOUS RECEIVER DOMAIN AND PAS DOMAIN-RELATED"/>
    <property type="match status" value="1"/>
</dbReference>
<dbReference type="CDD" id="cd01007">
    <property type="entry name" value="PBP2_BvgS_HisK_like"/>
    <property type="match status" value="1"/>
</dbReference>
<dbReference type="GO" id="GO:0005886">
    <property type="term" value="C:plasma membrane"/>
    <property type="evidence" value="ECO:0007669"/>
    <property type="project" value="UniProtKB-SubCell"/>
</dbReference>
<evidence type="ECO:0000256" key="14">
    <source>
        <dbReference type="PROSITE-ProRule" id="PRU00110"/>
    </source>
</evidence>
<evidence type="ECO:0000256" key="6">
    <source>
        <dbReference type="ARBA" id="ARBA00022553"/>
    </source>
</evidence>
<dbReference type="Gene3D" id="1.20.120.160">
    <property type="entry name" value="HPT domain"/>
    <property type="match status" value="1"/>
</dbReference>
<dbReference type="Gene3D" id="1.10.287.130">
    <property type="match status" value="1"/>
</dbReference>
<name>A0AAD0L5D2_PSEPU</name>
<keyword evidence="8 17" id="KW-0812">Transmembrane</keyword>
<dbReference type="InterPro" id="IPR003661">
    <property type="entry name" value="HisK_dim/P_dom"/>
</dbReference>
<evidence type="ECO:0000256" key="9">
    <source>
        <dbReference type="ARBA" id="ARBA00022777"/>
    </source>
</evidence>
<keyword evidence="11 17" id="KW-1133">Transmembrane helix</keyword>
<dbReference type="PRINTS" id="PR00344">
    <property type="entry name" value="BCTRLSENSOR"/>
</dbReference>
<keyword evidence="9" id="KW-0418">Kinase</keyword>
<dbReference type="Gene3D" id="3.30.565.10">
    <property type="entry name" value="Histidine kinase-like ATPase, C-terminal domain"/>
    <property type="match status" value="1"/>
</dbReference>
<keyword evidence="10" id="KW-0067">ATP-binding</keyword>
<dbReference type="InterPro" id="IPR036890">
    <property type="entry name" value="HATPase_C_sf"/>
</dbReference>
<dbReference type="SMART" id="SM00387">
    <property type="entry name" value="HATPase_c"/>
    <property type="match status" value="1"/>
</dbReference>
<dbReference type="EC" id="2.7.13.3" evidence="3"/>
<evidence type="ECO:0000256" key="3">
    <source>
        <dbReference type="ARBA" id="ARBA00012438"/>
    </source>
</evidence>
<dbReference type="PANTHER" id="PTHR43047">
    <property type="entry name" value="TWO-COMPONENT HISTIDINE PROTEIN KINASE"/>
    <property type="match status" value="1"/>
</dbReference>
<keyword evidence="16" id="KW-0175">Coiled coil</keyword>
<dbReference type="CDD" id="cd16922">
    <property type="entry name" value="HATPase_EvgS-ArcB-TorS-like"/>
    <property type="match status" value="1"/>
</dbReference>
<evidence type="ECO:0000256" key="15">
    <source>
        <dbReference type="PROSITE-ProRule" id="PRU00169"/>
    </source>
</evidence>
<dbReference type="Pfam" id="PF00512">
    <property type="entry name" value="HisKA"/>
    <property type="match status" value="1"/>
</dbReference>
<feature type="modified residue" description="Phosphohistidine" evidence="14">
    <location>
        <position position="761"/>
    </location>
</feature>
<keyword evidence="10" id="KW-0547">Nucleotide-binding</keyword>
<evidence type="ECO:0000259" key="19">
    <source>
        <dbReference type="PROSITE" id="PS50110"/>
    </source>
</evidence>
<reference evidence="21 22" key="1">
    <citation type="submission" date="2018-06" db="EMBL/GenBank/DDBJ databases">
        <title>The genome of Pseudomonas putida NX-1, a lignin degrader.</title>
        <authorList>
            <person name="Xu Z."/>
        </authorList>
    </citation>
    <scope>NUCLEOTIDE SEQUENCE [LARGE SCALE GENOMIC DNA]</scope>
    <source>
        <strain evidence="21 22">NX-1</strain>
    </source>
</reference>
<dbReference type="PROSITE" id="PS50109">
    <property type="entry name" value="HIS_KIN"/>
    <property type="match status" value="1"/>
</dbReference>
<evidence type="ECO:0000313" key="22">
    <source>
        <dbReference type="Proteomes" id="UP000251617"/>
    </source>
</evidence>
<evidence type="ECO:0000256" key="1">
    <source>
        <dbReference type="ARBA" id="ARBA00000085"/>
    </source>
</evidence>
<dbReference type="PROSITE" id="PS50110">
    <property type="entry name" value="RESPONSE_REGULATORY"/>
    <property type="match status" value="1"/>
</dbReference>
<dbReference type="SUPFAM" id="SSF47226">
    <property type="entry name" value="Histidine-containing phosphotransfer domain, HPT domain"/>
    <property type="match status" value="1"/>
</dbReference>
<dbReference type="CDD" id="cd00082">
    <property type="entry name" value="HisKA"/>
    <property type="match status" value="1"/>
</dbReference>
<accession>A0AAD0L5D2</accession>
<keyword evidence="5" id="KW-0997">Cell inner membrane</keyword>
<feature type="domain" description="HPt" evidence="20">
    <location>
        <begin position="722"/>
        <end position="811"/>
    </location>
</feature>
<keyword evidence="6 15" id="KW-0597">Phosphoprotein</keyword>
<dbReference type="Pfam" id="PF00072">
    <property type="entry name" value="Response_reg"/>
    <property type="match status" value="1"/>
</dbReference>
<proteinExistence type="predicted"/>
<dbReference type="Pfam" id="PF02518">
    <property type="entry name" value="HATPase_c"/>
    <property type="match status" value="1"/>
</dbReference>
<dbReference type="EMBL" id="CP030750">
    <property type="protein sequence ID" value="AXA24721.1"/>
    <property type="molecule type" value="Genomic_DNA"/>
</dbReference>
<feature type="transmembrane region" description="Helical" evidence="17">
    <location>
        <begin position="24"/>
        <end position="45"/>
    </location>
</feature>
<evidence type="ECO:0000256" key="7">
    <source>
        <dbReference type="ARBA" id="ARBA00022679"/>
    </source>
</evidence>
<dbReference type="PROSITE" id="PS50894">
    <property type="entry name" value="HPT"/>
    <property type="match status" value="1"/>
</dbReference>
<evidence type="ECO:0000256" key="17">
    <source>
        <dbReference type="SAM" id="Phobius"/>
    </source>
</evidence>
<evidence type="ECO:0000256" key="11">
    <source>
        <dbReference type="ARBA" id="ARBA00022989"/>
    </source>
</evidence>
<dbReference type="InterPro" id="IPR001638">
    <property type="entry name" value="Solute-binding_3/MltF_N"/>
</dbReference>
<dbReference type="AlphaFoldDB" id="A0AAD0L5D2"/>
<feature type="domain" description="Response regulatory" evidence="19">
    <location>
        <begin position="594"/>
        <end position="713"/>
    </location>
</feature>
<dbReference type="SMART" id="SM00448">
    <property type="entry name" value="REC"/>
    <property type="match status" value="1"/>
</dbReference>
<dbReference type="InterPro" id="IPR003594">
    <property type="entry name" value="HATPase_dom"/>
</dbReference>
<gene>
    <name evidence="21" type="ORF">C1S65_11585</name>
</gene>
<keyword evidence="12" id="KW-0902">Two-component regulatory system</keyword>
<feature type="transmembrane region" description="Helical" evidence="17">
    <location>
        <begin position="300"/>
        <end position="322"/>
    </location>
</feature>
<dbReference type="SMART" id="SM00388">
    <property type="entry name" value="HisKA"/>
    <property type="match status" value="1"/>
</dbReference>
<sequence>MVGLPQAGCDLGCRAVQSQASVGCLLRCLALLSFVILVSLAPPVAAQKFRLSEEERAWIQANPVVRVAADRHWMPIEYMEDGEIKGLAGELLAFIEQNTGLRFVPVPSGDWSTVAGLLERREVDMVSSLVRDFAQPTFAALVSETRTYYIGNTFIFALEDNSMIFDVKQLQGQVVAVKGGGEYEARVRALYPGITILATRTPEDSLIAVIEGRADAAMGVGQTMLPYLRRKYDGLLQVSGGIASLPIELTMGVRRDLVILHGIIDKALASVSAERAYEMEERSFDYATYGAPTLRVMFSYYGPILGMLVVSLLLILFFAWHARKERREAIRSESEKKMFIAVLTHEIRTPMNAIIASIELLGRGEELSAESRRLLDLARSGSENLLYLLNDVLDVSKLEAGRLQLDPAPVDVMRLIGSVVDLLAVKAREQGLTLELVQASGIQQWLMLDKVRMEQIMQNLISNAIKFTAAGGVKVTVGLNTEASSPGMGELRIQVIDTGIGIDSHSLEKLFEPYTQASGSADHRSGGTGLGLLICRQLCELMGGSIGLSSEPGKGTVATVVIPCELHEPATHHAAQTVPEAGAFEVRQVEQALQVLLVEDTPANQIVLQAQLEVLGCHSMLAQTGGDALLALEQNRFDIVLLDCQLPDITGYEVARRWRQAEVVSGATPTPIVAVSAQNDAAHTIACFDAGMNGVLGKPIRLGKLRDTLALWADMHIAEAFEDALSVGTLQAAADSLQIDVDALEAAIEGYDKEAALYRAHRLLGACAVLGYPRMILCLKDLQSHVQVERFDQAGTDVMHLRKVLAEKIAR</sequence>
<dbReference type="CDD" id="cd17546">
    <property type="entry name" value="REC_hyHK_CKI1_RcsC-like"/>
    <property type="match status" value="1"/>
</dbReference>